<evidence type="ECO:0000313" key="2">
    <source>
        <dbReference type="EMBL" id="CAB4005083.1"/>
    </source>
</evidence>
<feature type="compositionally biased region" description="Basic and acidic residues" evidence="1">
    <location>
        <begin position="28"/>
        <end position="40"/>
    </location>
</feature>
<sequence>MAGIPNKLYFLPEEVGSEDYQKPFNPADPREAEYEVHSTDTDNSDDEENETSDYQQYFNYALQTLGIDHPTSWRESLHVYQTLLSSAT</sequence>
<proteinExistence type="predicted"/>
<dbReference type="EMBL" id="CACRXK020005091">
    <property type="protein sequence ID" value="CAB4005083.1"/>
    <property type="molecule type" value="Genomic_DNA"/>
</dbReference>
<dbReference type="AlphaFoldDB" id="A0A7D9E9G1"/>
<evidence type="ECO:0000256" key="1">
    <source>
        <dbReference type="SAM" id="MobiDB-lite"/>
    </source>
</evidence>
<comment type="caution">
    <text evidence="2">The sequence shown here is derived from an EMBL/GenBank/DDBJ whole genome shotgun (WGS) entry which is preliminary data.</text>
</comment>
<organism evidence="2 3">
    <name type="scientific">Paramuricea clavata</name>
    <name type="common">Red gorgonian</name>
    <name type="synonym">Violescent sea-whip</name>
    <dbReference type="NCBI Taxonomy" id="317549"/>
    <lineage>
        <taxon>Eukaryota</taxon>
        <taxon>Metazoa</taxon>
        <taxon>Cnidaria</taxon>
        <taxon>Anthozoa</taxon>
        <taxon>Octocorallia</taxon>
        <taxon>Malacalcyonacea</taxon>
        <taxon>Plexauridae</taxon>
        <taxon>Paramuricea</taxon>
    </lineage>
</organism>
<protein>
    <submittedName>
        <fullName evidence="2">Uncharacterized protein</fullName>
    </submittedName>
</protein>
<evidence type="ECO:0000313" key="3">
    <source>
        <dbReference type="Proteomes" id="UP001152795"/>
    </source>
</evidence>
<reference evidence="2" key="1">
    <citation type="submission" date="2020-04" db="EMBL/GenBank/DDBJ databases">
        <authorList>
            <person name="Alioto T."/>
            <person name="Alioto T."/>
            <person name="Gomez Garrido J."/>
        </authorList>
    </citation>
    <scope>NUCLEOTIDE SEQUENCE</scope>
    <source>
        <strain evidence="2">A484AB</strain>
    </source>
</reference>
<feature type="compositionally biased region" description="Acidic residues" evidence="1">
    <location>
        <begin position="42"/>
        <end position="51"/>
    </location>
</feature>
<keyword evidence="3" id="KW-1185">Reference proteome</keyword>
<feature type="region of interest" description="Disordered" evidence="1">
    <location>
        <begin position="15"/>
        <end position="53"/>
    </location>
</feature>
<accession>A0A7D9E9G1</accession>
<name>A0A7D9E9G1_PARCT</name>
<dbReference type="Proteomes" id="UP001152795">
    <property type="component" value="Unassembled WGS sequence"/>
</dbReference>
<gene>
    <name evidence="2" type="ORF">PACLA_8A082265</name>
</gene>